<dbReference type="InterPro" id="IPR000653">
    <property type="entry name" value="DegT/StrS_aminotransferase"/>
</dbReference>
<dbReference type="Pfam" id="PF01041">
    <property type="entry name" value="DegT_DnrJ_EryC1"/>
    <property type="match status" value="1"/>
</dbReference>
<accession>A0A447KLJ7</accession>
<sequence>MTFPPFARRVPLLNATLTEQEDLCARRWLAPADDRAMAPAAQVQALHRQIGEIWQTDGVASFMAGRAALYAVIRTLGLQPGDRVLIPAFTCQCVTNAFSYNGIEIAFVDIEADTFGISAAAMAQAITPNTKAVMIQYSFGLVCRDLDALLALARAHRLWVIEDCAHATGARYRGQLLGSLGDIAFFSSERSKVVNTIHGGWVITHSPALQQRLQQVYAASADAEPVFIRRLLHTLRHAVAIARDGQAAADAGWPLEQRVPQMQIAELSGLFSPQYRWRMAEPVAELLRLQLNRLPTLLERRRRGAAFWQRWAAAHGYRLPLHIAGAENSWLRFPLLLSAQQKQRRDSLERQLNVEVGVWFTTPMHPQPLVLADCPVAMSAAASCVNFPTWLPE</sequence>
<dbReference type="Gene3D" id="3.90.1150.10">
    <property type="entry name" value="Aspartate Aminotransferase, domain 1"/>
    <property type="match status" value="1"/>
</dbReference>
<protein>
    <submittedName>
        <fullName evidence="6">L-glutamine:2-deoxy-scyllo-inosose aminotransferase</fullName>
        <ecNumber evidence="6">2.6.1.-</ecNumber>
    </submittedName>
</protein>
<evidence type="ECO:0000313" key="7">
    <source>
        <dbReference type="Proteomes" id="UP000281391"/>
    </source>
</evidence>
<evidence type="ECO:0000256" key="4">
    <source>
        <dbReference type="PIRSR" id="PIRSR000390-2"/>
    </source>
</evidence>
<dbReference type="GO" id="GO:0008483">
    <property type="term" value="F:transaminase activity"/>
    <property type="evidence" value="ECO:0007669"/>
    <property type="project" value="UniProtKB-KW"/>
</dbReference>
<evidence type="ECO:0000256" key="3">
    <source>
        <dbReference type="PIRSR" id="PIRSR000390-1"/>
    </source>
</evidence>
<evidence type="ECO:0000256" key="5">
    <source>
        <dbReference type="RuleBase" id="RU004508"/>
    </source>
</evidence>
<dbReference type="PIRSF" id="PIRSF000390">
    <property type="entry name" value="PLP_StrS"/>
    <property type="match status" value="1"/>
</dbReference>
<dbReference type="InterPro" id="IPR015422">
    <property type="entry name" value="PyrdxlP-dep_Trfase_small"/>
</dbReference>
<name>A0A447KLJ7_SEROD</name>
<dbReference type="GO" id="GO:0030170">
    <property type="term" value="F:pyridoxal phosphate binding"/>
    <property type="evidence" value="ECO:0007669"/>
    <property type="project" value="TreeGrafter"/>
</dbReference>
<dbReference type="AlphaFoldDB" id="A0A447KLJ7"/>
<dbReference type="GO" id="GO:0000271">
    <property type="term" value="P:polysaccharide biosynthetic process"/>
    <property type="evidence" value="ECO:0007669"/>
    <property type="project" value="TreeGrafter"/>
</dbReference>
<proteinExistence type="inferred from homology"/>
<evidence type="ECO:0000256" key="2">
    <source>
        <dbReference type="ARBA" id="ARBA00037999"/>
    </source>
</evidence>
<feature type="modified residue" description="N6-(pyridoxal phosphate)lysine" evidence="4">
    <location>
        <position position="192"/>
    </location>
</feature>
<dbReference type="PANTHER" id="PTHR30244:SF34">
    <property type="entry name" value="DTDP-4-AMINO-4,6-DIDEOXYGALACTOSE TRANSAMINASE"/>
    <property type="match status" value="1"/>
</dbReference>
<gene>
    <name evidence="6" type="primary">btrR</name>
    <name evidence="6" type="ORF">NCTC11214_00688</name>
</gene>
<evidence type="ECO:0000313" key="6">
    <source>
        <dbReference type="EMBL" id="VDZ52391.1"/>
    </source>
</evidence>
<organism evidence="6 7">
    <name type="scientific">Serratia odorifera</name>
    <dbReference type="NCBI Taxonomy" id="618"/>
    <lineage>
        <taxon>Bacteria</taxon>
        <taxon>Pseudomonadati</taxon>
        <taxon>Pseudomonadota</taxon>
        <taxon>Gammaproteobacteria</taxon>
        <taxon>Enterobacterales</taxon>
        <taxon>Yersiniaceae</taxon>
        <taxon>Serratia</taxon>
    </lineage>
</organism>
<keyword evidence="6" id="KW-0032">Aminotransferase</keyword>
<dbReference type="PANTHER" id="PTHR30244">
    <property type="entry name" value="TRANSAMINASE"/>
    <property type="match status" value="1"/>
</dbReference>
<dbReference type="Proteomes" id="UP000281391">
    <property type="component" value="Chromosome"/>
</dbReference>
<dbReference type="EMBL" id="LR134117">
    <property type="protein sequence ID" value="VDZ52391.1"/>
    <property type="molecule type" value="Genomic_DNA"/>
</dbReference>
<dbReference type="SUPFAM" id="SSF53383">
    <property type="entry name" value="PLP-dependent transferases"/>
    <property type="match status" value="1"/>
</dbReference>
<keyword evidence="1 4" id="KW-0663">Pyridoxal phosphate</keyword>
<reference evidence="6 7" key="1">
    <citation type="submission" date="2018-12" db="EMBL/GenBank/DDBJ databases">
        <authorList>
            <consortium name="Pathogen Informatics"/>
        </authorList>
    </citation>
    <scope>NUCLEOTIDE SEQUENCE [LARGE SCALE GENOMIC DNA]</scope>
    <source>
        <strain evidence="6 7">NCTC11214</strain>
    </source>
</reference>
<comment type="similarity">
    <text evidence="2 5">Belongs to the DegT/DnrJ/EryC1 family.</text>
</comment>
<dbReference type="InterPro" id="IPR015421">
    <property type="entry name" value="PyrdxlP-dep_Trfase_major"/>
</dbReference>
<keyword evidence="6" id="KW-0808">Transferase</keyword>
<dbReference type="Gene3D" id="3.40.640.10">
    <property type="entry name" value="Type I PLP-dependent aspartate aminotransferase-like (Major domain)"/>
    <property type="match status" value="1"/>
</dbReference>
<feature type="active site" description="Proton acceptor" evidence="3">
    <location>
        <position position="192"/>
    </location>
</feature>
<dbReference type="RefSeq" id="WP_004955263.1">
    <property type="nucleotide sequence ID" value="NZ_JBGMUT010000004.1"/>
</dbReference>
<dbReference type="KEGG" id="sof:NCTC11214_00688"/>
<dbReference type="InterPro" id="IPR015424">
    <property type="entry name" value="PyrdxlP-dep_Trfase"/>
</dbReference>
<dbReference type="EC" id="2.6.1.-" evidence="6"/>
<evidence type="ECO:0000256" key="1">
    <source>
        <dbReference type="ARBA" id="ARBA00022898"/>
    </source>
</evidence>